<keyword evidence="2 3" id="KW-0732">Signal</keyword>
<protein>
    <recommendedName>
        <fullName evidence="4">Leucine-binding protein domain-containing protein</fullName>
    </recommendedName>
</protein>
<proteinExistence type="inferred from homology"/>
<dbReference type="InterPro" id="IPR028081">
    <property type="entry name" value="Leu-bd"/>
</dbReference>
<dbReference type="InterPro" id="IPR006311">
    <property type="entry name" value="TAT_signal"/>
</dbReference>
<dbReference type="SUPFAM" id="SSF53822">
    <property type="entry name" value="Periplasmic binding protein-like I"/>
    <property type="match status" value="1"/>
</dbReference>
<evidence type="ECO:0000259" key="4">
    <source>
        <dbReference type="Pfam" id="PF13458"/>
    </source>
</evidence>
<dbReference type="CDD" id="cd06343">
    <property type="entry name" value="PBP1_ABC_ligand_binding-like"/>
    <property type="match status" value="1"/>
</dbReference>
<feature type="signal peptide" evidence="3">
    <location>
        <begin position="1"/>
        <end position="34"/>
    </location>
</feature>
<dbReference type="PANTHER" id="PTHR47235:SF1">
    <property type="entry name" value="BLR6548 PROTEIN"/>
    <property type="match status" value="1"/>
</dbReference>
<dbReference type="AlphaFoldDB" id="A0A0E4BU32"/>
<organism evidence="5 6">
    <name type="scientific">Bradyrhizobium diazoefficiens</name>
    <dbReference type="NCBI Taxonomy" id="1355477"/>
    <lineage>
        <taxon>Bacteria</taxon>
        <taxon>Pseudomonadati</taxon>
        <taxon>Pseudomonadota</taxon>
        <taxon>Alphaproteobacteria</taxon>
        <taxon>Hyphomicrobiales</taxon>
        <taxon>Nitrobacteraceae</taxon>
        <taxon>Bradyrhizobium</taxon>
    </lineage>
</organism>
<evidence type="ECO:0000256" key="1">
    <source>
        <dbReference type="ARBA" id="ARBA00010062"/>
    </source>
</evidence>
<feature type="domain" description="Leucine-binding protein" evidence="4">
    <location>
        <begin position="46"/>
        <end position="401"/>
    </location>
</feature>
<gene>
    <name evidence="5" type="ORF">NK6_7016</name>
</gene>
<reference evidence="5 6" key="1">
    <citation type="submission" date="2014-11" db="EMBL/GenBank/DDBJ databases">
        <title>Symbiosis island explosion on the genome of extra-slow-growing strains of soybean bradyrhizobia with massive insertion sequences.</title>
        <authorList>
            <person name="Iida T."/>
            <person name="Minamisawa K."/>
        </authorList>
    </citation>
    <scope>NUCLEOTIDE SEQUENCE [LARGE SCALE GENOMIC DNA]</scope>
    <source>
        <strain evidence="5 6">NK6</strain>
    </source>
</reference>
<dbReference type="Gene3D" id="3.40.50.2300">
    <property type="match status" value="2"/>
</dbReference>
<dbReference type="PROSITE" id="PS51318">
    <property type="entry name" value="TAT"/>
    <property type="match status" value="1"/>
</dbReference>
<dbReference type="EMBL" id="AP014685">
    <property type="protein sequence ID" value="BAR60167.1"/>
    <property type="molecule type" value="Genomic_DNA"/>
</dbReference>
<accession>A0A0E4BU32</accession>
<evidence type="ECO:0000256" key="2">
    <source>
        <dbReference type="ARBA" id="ARBA00022729"/>
    </source>
</evidence>
<sequence length="415" mass="44248">MASRGDNHRGETMKAALALAAALAVASLSTPASAQKSYGPGVSDTEIKIGNTMPYSGPASPLSITGKVIAAYFDEVNEKGGVNGRKLNLISLDDAFSPPKTMEAARRLVESDGVAFIFATMGTAPSSAIAKYLNSNKVPQLFLISSASKWNDPVNMPWSMALPWAPNYTSEAAIDVAYARAKNPNARFAVLYQNDDAGKEYLRGVKEALGADADKAIAMASSFEVADPTVDSQVLTLANTKADVFLIYSVTPRACAQAVRKAHEVGWQPQRFIASGCANKATVMVPAGLDAGKGVLSLGSLKPFVEAPKDDPAMTAYIDFMKKRLPNADINNVAGLYGYTVAEALVVLLRQCKDNLTRENIMAQAANLKSVPLSLLMPGITLNTTPQDFRPIKDGYMLQFDGNDWVVASELLRGT</sequence>
<evidence type="ECO:0000313" key="6">
    <source>
        <dbReference type="Proteomes" id="UP000063308"/>
    </source>
</evidence>
<feature type="chain" id="PRO_5002418855" description="Leucine-binding protein domain-containing protein" evidence="3">
    <location>
        <begin position="35"/>
        <end position="415"/>
    </location>
</feature>
<dbReference type="InterPro" id="IPR028082">
    <property type="entry name" value="Peripla_BP_I"/>
</dbReference>
<dbReference type="Pfam" id="PF13458">
    <property type="entry name" value="Peripla_BP_6"/>
    <property type="match status" value="1"/>
</dbReference>
<evidence type="ECO:0000313" key="5">
    <source>
        <dbReference type="EMBL" id="BAR60167.1"/>
    </source>
</evidence>
<comment type="similarity">
    <text evidence="1">Belongs to the leucine-binding protein family.</text>
</comment>
<dbReference type="PANTHER" id="PTHR47235">
    <property type="entry name" value="BLR6548 PROTEIN"/>
    <property type="match status" value="1"/>
</dbReference>
<name>A0A0E4BU32_9BRAD</name>
<evidence type="ECO:0000256" key="3">
    <source>
        <dbReference type="SAM" id="SignalP"/>
    </source>
</evidence>
<dbReference type="Proteomes" id="UP000063308">
    <property type="component" value="Chromosome"/>
</dbReference>